<keyword evidence="3" id="KW-1185">Reference proteome</keyword>
<name>Q899W9_CLOTE</name>
<dbReference type="RefSeq" id="WP_011100822.1">
    <property type="nucleotide sequence ID" value="NC_004565.1"/>
</dbReference>
<dbReference type="OrthoDB" id="1912336at2"/>
<evidence type="ECO:0000313" key="2">
    <source>
        <dbReference type="EMBL" id="AAO37440.1"/>
    </source>
</evidence>
<reference evidence="2 3" key="1">
    <citation type="journal article" date="2003" name="Proc. Natl. Acad. Sci. U.S.A.">
        <title>The genome sequence of Clostridium tetani, the causative agent of tetanus disease.</title>
        <authorList>
            <person name="Brueggemann H."/>
            <person name="Baumer S."/>
            <person name="Fricke W.F."/>
            <person name="Wiezer A."/>
            <person name="Liesegang H."/>
            <person name="Decker I."/>
            <person name="Herzberg C."/>
            <person name="Martinez-Arias R."/>
            <person name="Merkl R."/>
            <person name="Henne A."/>
            <person name="Gottschalk G."/>
        </authorList>
    </citation>
    <scope>NUCLEOTIDE SEQUENCE [LARGE SCALE GENOMIC DNA]</scope>
    <source>
        <strain evidence="3">Massachusetts / E88</strain>
        <plasmid evidence="2 3">pE88</plasmid>
    </source>
</reference>
<keyword evidence="1" id="KW-0472">Membrane</keyword>
<protein>
    <submittedName>
        <fullName evidence="2">Uncharacterized protein</fullName>
    </submittedName>
</protein>
<geneLocation type="plasmid" evidence="2 3">
    <name>pE88</name>
</geneLocation>
<evidence type="ECO:0000256" key="1">
    <source>
        <dbReference type="SAM" id="Phobius"/>
    </source>
</evidence>
<feature type="transmembrane region" description="Helical" evidence="1">
    <location>
        <begin position="7"/>
        <end position="25"/>
    </location>
</feature>
<organism evidence="2 3">
    <name type="scientific">Clostridium tetani (strain Massachusetts / E88)</name>
    <dbReference type="NCBI Taxonomy" id="212717"/>
    <lineage>
        <taxon>Bacteria</taxon>
        <taxon>Bacillati</taxon>
        <taxon>Bacillota</taxon>
        <taxon>Clostridia</taxon>
        <taxon>Eubacteriales</taxon>
        <taxon>Clostridiaceae</taxon>
        <taxon>Clostridium</taxon>
    </lineage>
</organism>
<dbReference type="AlphaFoldDB" id="Q899W9"/>
<evidence type="ECO:0000313" key="3">
    <source>
        <dbReference type="Proteomes" id="UP000001412"/>
    </source>
</evidence>
<dbReference type="Proteomes" id="UP000001412">
    <property type="component" value="Plasmid pE88"/>
</dbReference>
<keyword evidence="2" id="KW-0614">Plasmid</keyword>
<dbReference type="EMBL" id="AF528097">
    <property type="protein sequence ID" value="AAO37440.1"/>
    <property type="molecule type" value="Genomic_DNA"/>
</dbReference>
<dbReference type="HOGENOM" id="CLU_1871781_0_0_9"/>
<dbReference type="KEGG" id="ctc:CTC_p46"/>
<keyword evidence="1" id="KW-0812">Transmembrane</keyword>
<dbReference type="GeneID" id="25393101"/>
<gene>
    <name evidence="2" type="ordered locus">CTC_p46</name>
</gene>
<proteinExistence type="predicted"/>
<accession>Q899W9</accession>
<sequence>MIIIKKKIIIAIFIALIALISLFIYHGKNNEKIDIYDTVKETFLTDKGYYNELSKYVSENVFKHTNIYTVYELNNPKYNKPFKINFNLKEKSQNKKNKLIFVKMIYTVEINDSQNKTIGGSYDVPITFTVKNENGNWYIISKEEEA</sequence>
<keyword evidence="1" id="KW-1133">Transmembrane helix</keyword>